<dbReference type="Gene3D" id="3.40.1390.30">
    <property type="entry name" value="NIF3 (NGG1p interacting factor 3)-like"/>
    <property type="match status" value="1"/>
</dbReference>
<proteinExistence type="inferred from homology"/>
<evidence type="ECO:0000313" key="4">
    <source>
        <dbReference type="EMBL" id="MBS6098038.1"/>
    </source>
</evidence>
<accession>A0A943LZM8</accession>
<comment type="caution">
    <text evidence="4">The sequence shown here is derived from an EMBL/GenBank/DDBJ whole genome shotgun (WGS) entry which is preliminary data.</text>
</comment>
<name>A0A943LZM8_STRVE</name>
<gene>
    <name evidence="4" type="ORF">KH901_06220</name>
</gene>
<feature type="non-terminal residue" evidence="4">
    <location>
        <position position="52"/>
    </location>
</feature>
<sequence>MLASELIKTYEEFCPQEFSMEGDVVGLQIGSLDKEIQKVMVTLDVRENTVAE</sequence>
<dbReference type="Pfam" id="PF01784">
    <property type="entry name" value="DUF34_NIF3"/>
    <property type="match status" value="1"/>
</dbReference>
<dbReference type="Proteomes" id="UP000703822">
    <property type="component" value="Unassembled WGS sequence"/>
</dbReference>
<evidence type="ECO:0000256" key="1">
    <source>
        <dbReference type="ARBA" id="ARBA00006964"/>
    </source>
</evidence>
<dbReference type="InterPro" id="IPR002678">
    <property type="entry name" value="DUF34/NIF3"/>
</dbReference>
<organism evidence="4 5">
    <name type="scientific">Streptococcus vestibularis</name>
    <dbReference type="NCBI Taxonomy" id="1343"/>
    <lineage>
        <taxon>Bacteria</taxon>
        <taxon>Bacillati</taxon>
        <taxon>Bacillota</taxon>
        <taxon>Bacilli</taxon>
        <taxon>Lactobacillales</taxon>
        <taxon>Streptococcaceae</taxon>
        <taxon>Streptococcus</taxon>
    </lineage>
</organism>
<dbReference type="EMBL" id="JAHAGS010000141">
    <property type="protein sequence ID" value="MBS6098038.1"/>
    <property type="molecule type" value="Genomic_DNA"/>
</dbReference>
<evidence type="ECO:0000313" key="5">
    <source>
        <dbReference type="Proteomes" id="UP000703822"/>
    </source>
</evidence>
<protein>
    <recommendedName>
        <fullName evidence="3">GTP cyclohydrolase 1 type 2 homolog</fullName>
    </recommendedName>
</protein>
<reference evidence="4" key="1">
    <citation type="submission" date="2021-05" db="EMBL/GenBank/DDBJ databases">
        <title>Infant gut strain persistence is associated with maternal origin, phylogeny, and functional potential including surface adhesion and iron acquisition.</title>
        <authorList>
            <person name="Lou Y.C."/>
        </authorList>
    </citation>
    <scope>NUCLEOTIDE SEQUENCE</scope>
    <source>
        <strain evidence="4">L3_122_031G1_dasL3_122_031G1_maxbin2.maxbin.025s ta_sub</strain>
    </source>
</reference>
<dbReference type="SUPFAM" id="SSF102705">
    <property type="entry name" value="NIF3 (NGG1p interacting factor 3)-like"/>
    <property type="match status" value="1"/>
</dbReference>
<evidence type="ECO:0000256" key="3">
    <source>
        <dbReference type="ARBA" id="ARBA00022112"/>
    </source>
</evidence>
<evidence type="ECO:0000256" key="2">
    <source>
        <dbReference type="ARBA" id="ARBA00011643"/>
    </source>
</evidence>
<comment type="similarity">
    <text evidence="1">Belongs to the GTP cyclohydrolase I type 2/NIF3 family.</text>
</comment>
<comment type="subunit">
    <text evidence="2">Homohexamer.</text>
</comment>
<dbReference type="InterPro" id="IPR036069">
    <property type="entry name" value="DUF34/NIF3_sf"/>
</dbReference>
<dbReference type="AlphaFoldDB" id="A0A943LZM8"/>